<evidence type="ECO:0000256" key="1">
    <source>
        <dbReference type="SAM" id="MobiDB-lite"/>
    </source>
</evidence>
<dbReference type="InterPro" id="IPR039103">
    <property type="entry name" value="Spd-2/CEP192"/>
</dbReference>
<keyword evidence="5" id="KW-1185">Reference proteome</keyword>
<feature type="compositionally biased region" description="Polar residues" evidence="1">
    <location>
        <begin position="779"/>
        <end position="788"/>
    </location>
</feature>
<feature type="non-terminal residue" evidence="4">
    <location>
        <position position="1"/>
    </location>
</feature>
<feature type="compositionally biased region" description="Polar residues" evidence="1">
    <location>
        <begin position="803"/>
        <end position="827"/>
    </location>
</feature>
<feature type="region of interest" description="Disordered" evidence="1">
    <location>
        <begin position="779"/>
        <end position="827"/>
    </location>
</feature>
<feature type="domain" description="Cep192-like" evidence="2">
    <location>
        <begin position="1117"/>
        <end position="1238"/>
    </location>
</feature>
<feature type="region of interest" description="Disordered" evidence="1">
    <location>
        <begin position="748"/>
        <end position="767"/>
    </location>
</feature>
<sequence length="1334" mass="143896">DDIDDEEFFDNQLEAYFEQLIPPEVNRGDTDIEKLSKCCTALKLSENGLLQEDLQDAGTYGAVTEADSGSASAEDSQNQGMTGCPVQTAKLPGAIRQLNSMSSRDVLESCSAAELRLDSLYLQHINGHEADGEGAISKQEVWSSEHRSAASDGEVQHPADEFLEHYTDPRIPPSADAPGAAAGSAGCEVGLSDTYLSPTADSCQNKSLATTDTAEAAAMIAQDQEEFEKTHRLLQAEKVDILNASELANSSWKSAGSCILPKMSDVSKDASYLRLSLGEFFGQRSEALGCLGGGSDVKRPSFGYHITSPKTRQPVPLLRQFDASVGDTTQETSQFSEVFPEGLEAQAKEHADSTICEGAWCGVGAAAGIQKSIDRETATENKAKDGVNEDKLEGGLSNHSDSVLSISTIASAIANASCSADPSQLAAMMMTLSNKNRKKCFLPGIAKEMEVAADGALSSDVENSTFDMEKYLKKTDEFGHESERESTAKHETSVQNRMSESTLLGKARNKETLAEDFLNDHNERQLTEKQFLDYFNAENGTWNIPDSPHASKHEDRTANSAKYSEKLSDILNSKYLQLMSATLKSDLLDTQTSPIRNKAQTRETPLAAKREMAQRLLFAEQADDLTSRCCSREDGGSVKNTVPEPCSDLESNTRNVTSLSSVKSIKEPGKYVSVSPTKATPVQKLSTDEEMQSAKVEEGTKESSAAGSRNGKHVTFEKLSATSQDSTEHQSVLPECDLQPLEDEQYSFRPSTSPLIHSSPSDASGTAFSGSEAGFICTSHSPKSSCKESTVSQSVYSSPSMSRLTYVSESDSTLKNTSGENASELSTTIIRASPTPSQEQTNKNLEDYLCQRNRRGVQFSVDQKSEENELAHRERKLEGRGQELTKEDLPKNEKQLTSAASRVAATLKELDPVISALASKFCVFQPLPVNVGAQEVWQDPTDKAQGQGLPSSNTLPLYPGLRTCIPINQNAPSEQYVPFSNFKSHVATSESQTVSSVPTLLPGHSLATAQFAQQHLENIPSTGNKILPQFHGCSSAGFSIPPSGLPYSSISTGHVENPVPVGIPLGSNIGPGSLGTAALCHPHPTSWNKNILNIRSYSAQPLGTSRKEWDLLMSSGVGHVKVPEELKFPNACCVGIASQTALSIFNPTERWLQVSVGILSISVNGEKVDPAKYQCLVFKNKTIVGPHSTDDLKILFLPCHSGVFQCILSVSSWQVSADAETVVQAEALASRVVLTAVAENPNLEVETGKQDYLDFGDLTCGSWKALPLKIINKTHAFVPIRLIINANAVAWRCFTFSKEPVNPSNGPSLQMDAVSQVAAPSVVNHVIHASYDGQ</sequence>
<feature type="compositionally biased region" description="Polar residues" evidence="1">
    <location>
        <begin position="674"/>
        <end position="685"/>
    </location>
</feature>
<protein>
    <recommendedName>
        <fullName evidence="6">Centrosomal protein of 192 kDa</fullName>
    </recommendedName>
</protein>
<dbReference type="OrthoDB" id="67059at2759"/>
<feature type="non-terminal residue" evidence="4">
    <location>
        <position position="1334"/>
    </location>
</feature>
<dbReference type="PANTHER" id="PTHR16029:SF11">
    <property type="entry name" value="CENTROSOMAL PROTEIN OF 192 KDA"/>
    <property type="match status" value="1"/>
</dbReference>
<dbReference type="Proteomes" id="UP000237246">
    <property type="component" value="Unassembled WGS sequence"/>
</dbReference>
<feature type="compositionally biased region" description="Basic and acidic residues" evidence="1">
    <location>
        <begin position="477"/>
        <end position="492"/>
    </location>
</feature>
<dbReference type="InterPro" id="IPR054086">
    <property type="entry name" value="Cep192-like_D2"/>
</dbReference>
<dbReference type="GO" id="GO:0005814">
    <property type="term" value="C:centriole"/>
    <property type="evidence" value="ECO:0007669"/>
    <property type="project" value="TreeGrafter"/>
</dbReference>
<dbReference type="GO" id="GO:0051298">
    <property type="term" value="P:centrosome duplication"/>
    <property type="evidence" value="ECO:0007669"/>
    <property type="project" value="InterPro"/>
</dbReference>
<feature type="region of interest" description="Disordered" evidence="1">
    <location>
        <begin position="477"/>
        <end position="499"/>
    </location>
</feature>
<dbReference type="GO" id="GO:0090222">
    <property type="term" value="P:centrosome-templated microtubule nucleation"/>
    <property type="evidence" value="ECO:0007669"/>
    <property type="project" value="InterPro"/>
</dbReference>
<accession>A0A2P4T4T9</accession>
<dbReference type="GO" id="GO:0000242">
    <property type="term" value="C:pericentriolar material"/>
    <property type="evidence" value="ECO:0007669"/>
    <property type="project" value="TreeGrafter"/>
</dbReference>
<dbReference type="EMBL" id="PPHD01008802">
    <property type="protein sequence ID" value="POI31393.1"/>
    <property type="molecule type" value="Genomic_DNA"/>
</dbReference>
<dbReference type="InterPro" id="IPR057665">
    <property type="entry name" value="CEP192_PLK4_bind"/>
</dbReference>
<evidence type="ECO:0000259" key="2">
    <source>
        <dbReference type="Pfam" id="PF22060"/>
    </source>
</evidence>
<dbReference type="PANTHER" id="PTHR16029">
    <property type="entry name" value="CENTROSOMAL PROTEIN OF 192 KDA"/>
    <property type="match status" value="1"/>
</dbReference>
<feature type="region of interest" description="Disordered" evidence="1">
    <location>
        <begin position="862"/>
        <end position="895"/>
    </location>
</feature>
<proteinExistence type="predicted"/>
<name>A0A2P4T4T9_BAMTH</name>
<dbReference type="GO" id="GO:0005737">
    <property type="term" value="C:cytoplasm"/>
    <property type="evidence" value="ECO:0007669"/>
    <property type="project" value="TreeGrafter"/>
</dbReference>
<dbReference type="Pfam" id="PF22064">
    <property type="entry name" value="Cep192_D2"/>
    <property type="match status" value="1"/>
</dbReference>
<dbReference type="GO" id="GO:0090307">
    <property type="term" value="P:mitotic spindle assembly"/>
    <property type="evidence" value="ECO:0007669"/>
    <property type="project" value="TreeGrafter"/>
</dbReference>
<feature type="region of interest" description="Disordered" evidence="1">
    <location>
        <begin position="630"/>
        <end position="652"/>
    </location>
</feature>
<evidence type="ECO:0000259" key="3">
    <source>
        <dbReference type="Pfam" id="PF22064"/>
    </source>
</evidence>
<dbReference type="GO" id="GO:0019901">
    <property type="term" value="F:protein kinase binding"/>
    <property type="evidence" value="ECO:0007669"/>
    <property type="project" value="TreeGrafter"/>
</dbReference>
<gene>
    <name evidence="4" type="ORF">CIB84_004855</name>
</gene>
<dbReference type="Pfam" id="PF22060">
    <property type="entry name" value="Cep192_D1"/>
    <property type="match status" value="1"/>
</dbReference>
<dbReference type="GO" id="GO:0071539">
    <property type="term" value="P:protein localization to centrosome"/>
    <property type="evidence" value="ECO:0007669"/>
    <property type="project" value="InterPro"/>
</dbReference>
<reference evidence="4 5" key="1">
    <citation type="submission" date="2018-01" db="EMBL/GenBank/DDBJ databases">
        <title>Comparison of the Chinese Bamboo Partridge and Red Junglefowl genome sequences highlights the importance of demography in genome evolution.</title>
        <authorList>
            <person name="Tiley G.P."/>
            <person name="Kimball R.T."/>
            <person name="Braun E.L."/>
            <person name="Burleigh J.G."/>
        </authorList>
    </citation>
    <scope>NUCLEOTIDE SEQUENCE [LARGE SCALE GENOMIC DNA]</scope>
    <source>
        <strain evidence="4">RTK389</strain>
        <tissue evidence="4">Blood</tissue>
    </source>
</reference>
<evidence type="ECO:0000313" key="4">
    <source>
        <dbReference type="EMBL" id="POI31393.1"/>
    </source>
</evidence>
<evidence type="ECO:0000313" key="5">
    <source>
        <dbReference type="Proteomes" id="UP000237246"/>
    </source>
</evidence>
<dbReference type="Pfam" id="PF25765">
    <property type="entry name" value="PLK4_bind_CEP192"/>
    <property type="match status" value="1"/>
</dbReference>
<comment type="caution">
    <text evidence="4">The sequence shown here is derived from an EMBL/GenBank/DDBJ whole genome shotgun (WGS) entry which is preliminary data.</text>
</comment>
<feature type="region of interest" description="Disordered" evidence="1">
    <location>
        <begin position="672"/>
        <end position="714"/>
    </location>
</feature>
<feature type="compositionally biased region" description="Basic and acidic residues" evidence="1">
    <location>
        <begin position="863"/>
        <end position="894"/>
    </location>
</feature>
<evidence type="ECO:0008006" key="6">
    <source>
        <dbReference type="Google" id="ProtNLM"/>
    </source>
</evidence>
<feature type="domain" description="Cep192-like" evidence="3">
    <location>
        <begin position="1240"/>
        <end position="1334"/>
    </location>
</feature>
<dbReference type="InterPro" id="IPR054085">
    <property type="entry name" value="Cep192-like_D1"/>
</dbReference>
<feature type="compositionally biased region" description="Low complexity" evidence="1">
    <location>
        <begin position="789"/>
        <end position="802"/>
    </location>
</feature>
<organism evidence="4 5">
    <name type="scientific">Bambusicola thoracicus</name>
    <name type="common">Chinese bamboo-partridge</name>
    <name type="synonym">Perdix thoracica</name>
    <dbReference type="NCBI Taxonomy" id="9083"/>
    <lineage>
        <taxon>Eukaryota</taxon>
        <taxon>Metazoa</taxon>
        <taxon>Chordata</taxon>
        <taxon>Craniata</taxon>
        <taxon>Vertebrata</taxon>
        <taxon>Euteleostomi</taxon>
        <taxon>Archelosauria</taxon>
        <taxon>Archosauria</taxon>
        <taxon>Dinosauria</taxon>
        <taxon>Saurischia</taxon>
        <taxon>Theropoda</taxon>
        <taxon>Coelurosauria</taxon>
        <taxon>Aves</taxon>
        <taxon>Neognathae</taxon>
        <taxon>Galloanserae</taxon>
        <taxon>Galliformes</taxon>
        <taxon>Phasianidae</taxon>
        <taxon>Perdicinae</taxon>
        <taxon>Bambusicola</taxon>
    </lineage>
</organism>